<dbReference type="Pfam" id="PF07963">
    <property type="entry name" value="N_methyl"/>
    <property type="match status" value="1"/>
</dbReference>
<dbReference type="InterPro" id="IPR011453">
    <property type="entry name" value="DUF1559"/>
</dbReference>
<gene>
    <name evidence="3" type="ORF">A6X21_19950</name>
</gene>
<dbReference type="STRING" id="1841610.A6X21_19950"/>
<keyword evidence="1" id="KW-0472">Membrane</keyword>
<keyword evidence="1" id="KW-0812">Transmembrane</keyword>
<dbReference type="Pfam" id="PF07596">
    <property type="entry name" value="SBP_bac_10"/>
    <property type="match status" value="1"/>
</dbReference>
<dbReference type="InterPro" id="IPR045584">
    <property type="entry name" value="Pilin-like"/>
</dbReference>
<organism evidence="3 4">
    <name type="scientific">Planctopirus hydrillae</name>
    <dbReference type="NCBI Taxonomy" id="1841610"/>
    <lineage>
        <taxon>Bacteria</taxon>
        <taxon>Pseudomonadati</taxon>
        <taxon>Planctomycetota</taxon>
        <taxon>Planctomycetia</taxon>
        <taxon>Planctomycetales</taxon>
        <taxon>Planctomycetaceae</taxon>
        <taxon>Planctopirus</taxon>
    </lineage>
</organism>
<comment type="caution">
    <text evidence="3">The sequence shown here is derived from an EMBL/GenBank/DDBJ whole genome shotgun (WGS) entry which is preliminary data.</text>
</comment>
<evidence type="ECO:0000313" key="3">
    <source>
        <dbReference type="EMBL" id="ODA32630.1"/>
    </source>
</evidence>
<dbReference type="Proteomes" id="UP000094828">
    <property type="component" value="Unassembled WGS sequence"/>
</dbReference>
<dbReference type="PANTHER" id="PTHR30093:SF2">
    <property type="entry name" value="TYPE II SECRETION SYSTEM PROTEIN H"/>
    <property type="match status" value="1"/>
</dbReference>
<name>A0A1C3EHC6_9PLAN</name>
<dbReference type="OrthoDB" id="258404at2"/>
<dbReference type="InterPro" id="IPR027558">
    <property type="entry name" value="Pre_pil_HX9DG_C"/>
</dbReference>
<dbReference type="Gene3D" id="3.30.700.10">
    <property type="entry name" value="Glycoprotein, Type 4 Pilin"/>
    <property type="match status" value="1"/>
</dbReference>
<dbReference type="NCBIfam" id="TIGR02532">
    <property type="entry name" value="IV_pilin_GFxxxE"/>
    <property type="match status" value="1"/>
</dbReference>
<dbReference type="SUPFAM" id="SSF54523">
    <property type="entry name" value="Pili subunits"/>
    <property type="match status" value="1"/>
</dbReference>
<reference evidence="3 4" key="1">
    <citation type="submission" date="2016-05" db="EMBL/GenBank/DDBJ databases">
        <title>Genomic and physiological characterization of Planctopirus sp. isolated from fresh water lake.</title>
        <authorList>
            <person name="Subhash Y."/>
            <person name="Ramana C."/>
        </authorList>
    </citation>
    <scope>NUCLEOTIDE SEQUENCE [LARGE SCALE GENOMIC DNA]</scope>
    <source>
        <strain evidence="3 4">JC280</strain>
    </source>
</reference>
<dbReference type="RefSeq" id="WP_068847141.1">
    <property type="nucleotide sequence ID" value="NZ_LYDR01000063.1"/>
</dbReference>
<dbReference type="PROSITE" id="PS00409">
    <property type="entry name" value="PROKAR_NTER_METHYL"/>
    <property type="match status" value="1"/>
</dbReference>
<evidence type="ECO:0000256" key="1">
    <source>
        <dbReference type="SAM" id="Phobius"/>
    </source>
</evidence>
<proteinExistence type="predicted"/>
<keyword evidence="1" id="KW-1133">Transmembrane helix</keyword>
<accession>A0A1C3EHC6</accession>
<dbReference type="InterPro" id="IPR012902">
    <property type="entry name" value="N_methyl_site"/>
</dbReference>
<evidence type="ECO:0000313" key="4">
    <source>
        <dbReference type="Proteomes" id="UP000094828"/>
    </source>
</evidence>
<evidence type="ECO:0000259" key="2">
    <source>
        <dbReference type="Pfam" id="PF07596"/>
    </source>
</evidence>
<dbReference type="PANTHER" id="PTHR30093">
    <property type="entry name" value="GENERAL SECRETION PATHWAY PROTEIN G"/>
    <property type="match status" value="1"/>
</dbReference>
<feature type="transmembrane region" description="Helical" evidence="1">
    <location>
        <begin position="20"/>
        <end position="40"/>
    </location>
</feature>
<protein>
    <submittedName>
        <fullName evidence="3">Prepilin-type N-terminal cleavage/methylation domain-containing protein</fullName>
    </submittedName>
</protein>
<dbReference type="EMBL" id="LYDR01000063">
    <property type="protein sequence ID" value="ODA32630.1"/>
    <property type="molecule type" value="Genomic_DNA"/>
</dbReference>
<dbReference type="NCBIfam" id="TIGR04294">
    <property type="entry name" value="pre_pil_HX9DG"/>
    <property type="match status" value="1"/>
</dbReference>
<feature type="domain" description="DUF1559" evidence="2">
    <location>
        <begin position="41"/>
        <end position="341"/>
    </location>
</feature>
<sequence length="359" mass="38076">MPAQTPRFKAFLARSGFTLIELLVVIAIIAILIALLLPAVQQAREAARRTQCKNNLKQLGLALHNYHSSLNTFPPSMSHGGAASYTGGANWSVLAFLTPYLDQSNVYNAMNVNFPTYDATFNISAPNRVAAGTIVPSFLCPSDRGTAIISNVLGVTTGLGPTNYVACNGTGTVGRDGLRTGGTSTNYPGSPYQTDGVLFANSRIRIGDITDGTSNTICFSESLLGDRTANGTTLRERAFAVATPSYSYSTFNDAGCTSATNWADGAARNPKGYSWIHGEIGAASYNHYYGPNSRNHDCGGNAIELGFTAIGWRAARSLHTGGVHVLLADGAVKFVSENIDLTVWRNLSTRSGGEVIGEF</sequence>
<dbReference type="AlphaFoldDB" id="A0A1C3EHC6"/>
<keyword evidence="4" id="KW-1185">Reference proteome</keyword>